<keyword evidence="1" id="KW-0812">Transmembrane</keyword>
<evidence type="ECO:0000313" key="3">
    <source>
        <dbReference type="Proteomes" id="UP000078542"/>
    </source>
</evidence>
<organism evidence="2 3">
    <name type="scientific">Cyphomyrmex costatus</name>
    <dbReference type="NCBI Taxonomy" id="456900"/>
    <lineage>
        <taxon>Eukaryota</taxon>
        <taxon>Metazoa</taxon>
        <taxon>Ecdysozoa</taxon>
        <taxon>Arthropoda</taxon>
        <taxon>Hexapoda</taxon>
        <taxon>Insecta</taxon>
        <taxon>Pterygota</taxon>
        <taxon>Neoptera</taxon>
        <taxon>Endopterygota</taxon>
        <taxon>Hymenoptera</taxon>
        <taxon>Apocrita</taxon>
        <taxon>Aculeata</taxon>
        <taxon>Formicoidea</taxon>
        <taxon>Formicidae</taxon>
        <taxon>Myrmicinae</taxon>
        <taxon>Cyphomyrmex</taxon>
    </lineage>
</organism>
<gene>
    <name evidence="2" type="ORF">ALC62_08687</name>
</gene>
<feature type="transmembrane region" description="Helical" evidence="1">
    <location>
        <begin position="127"/>
        <end position="146"/>
    </location>
</feature>
<dbReference type="AlphaFoldDB" id="A0A151IGK1"/>
<name>A0A151IGK1_9HYME</name>
<dbReference type="Proteomes" id="UP000078542">
    <property type="component" value="Unassembled WGS sequence"/>
</dbReference>
<sequence>MQKHLSSEENKQTRKKIAFYETKTKKFIFEDWNSHCDKFLPPQIAIFVKIKHNFINNLKKVKSIVLQCNYIRSSLFAIEIYSDFSLTGLGRFDIVSTSINTKCSHFVSRHPDLFAVAIDAFSLNWSIYIYISFYALPPFILILGVMREIITDGVEGVVVVPWWPAQP</sequence>
<evidence type="ECO:0000313" key="2">
    <source>
        <dbReference type="EMBL" id="KYN00536.1"/>
    </source>
</evidence>
<dbReference type="EMBL" id="KQ977701">
    <property type="protein sequence ID" value="KYN00536.1"/>
    <property type="molecule type" value="Genomic_DNA"/>
</dbReference>
<keyword evidence="3" id="KW-1185">Reference proteome</keyword>
<accession>A0A151IGK1</accession>
<reference evidence="2 3" key="1">
    <citation type="submission" date="2016-03" db="EMBL/GenBank/DDBJ databases">
        <title>Cyphomyrmex costatus WGS genome.</title>
        <authorList>
            <person name="Nygaard S."/>
            <person name="Hu H."/>
            <person name="Boomsma J."/>
            <person name="Zhang G."/>
        </authorList>
    </citation>
    <scope>NUCLEOTIDE SEQUENCE [LARGE SCALE GENOMIC DNA]</scope>
    <source>
        <strain evidence="2">MS0001</strain>
        <tissue evidence="2">Whole body</tissue>
    </source>
</reference>
<evidence type="ECO:0000256" key="1">
    <source>
        <dbReference type="SAM" id="Phobius"/>
    </source>
</evidence>
<keyword evidence="1" id="KW-0472">Membrane</keyword>
<proteinExistence type="predicted"/>
<keyword evidence="1" id="KW-1133">Transmembrane helix</keyword>
<dbReference type="STRING" id="456900.A0A151IGK1"/>
<protein>
    <submittedName>
        <fullName evidence="2">Uncharacterized protein</fullName>
    </submittedName>
</protein>